<dbReference type="Gene3D" id="1.10.510.10">
    <property type="entry name" value="Transferase(Phosphotransferase) domain 1"/>
    <property type="match status" value="1"/>
</dbReference>
<dbReference type="PANTHER" id="PTHR44167">
    <property type="entry name" value="OVARIAN-SPECIFIC SERINE/THREONINE-PROTEIN KINASE LOK-RELATED"/>
    <property type="match status" value="1"/>
</dbReference>
<dbReference type="EMBL" id="OR540300">
    <property type="protein sequence ID" value="WOL23358.1"/>
    <property type="molecule type" value="Genomic_DNA"/>
</dbReference>
<dbReference type="SUPFAM" id="SSF56112">
    <property type="entry name" value="Protein kinase-like (PK-like)"/>
    <property type="match status" value="1"/>
</dbReference>
<name>A0AAU0K740_9ALPH</name>
<proteinExistence type="predicted"/>
<dbReference type="InterPro" id="IPR011009">
    <property type="entry name" value="Kinase-like_dom_sf"/>
</dbReference>
<dbReference type="GO" id="GO:0004674">
    <property type="term" value="F:protein serine/threonine kinase activity"/>
    <property type="evidence" value="ECO:0007669"/>
    <property type="project" value="TreeGrafter"/>
</dbReference>
<dbReference type="GO" id="GO:0005524">
    <property type="term" value="F:ATP binding"/>
    <property type="evidence" value="ECO:0007669"/>
    <property type="project" value="InterPro"/>
</dbReference>
<dbReference type="Gene3D" id="3.30.200.20">
    <property type="entry name" value="Phosphorylase Kinase, domain 1"/>
    <property type="match status" value="1"/>
</dbReference>
<keyword evidence="3" id="KW-0808">Transferase</keyword>
<reference evidence="3" key="1">
    <citation type="submission" date="2024-06" db="EMBL/GenBank/DDBJ databases">
        <title>Multidecadal high mortality disease events in Australian domestic geese associated with an alphaherpesvirus, designated Anatid alphaherpesvirus 2.</title>
        <authorList>
            <person name="Kelly-Bosma M."/>
            <person name="Neave M.J."/>
        </authorList>
    </citation>
    <scope>NUCLEOTIDE SEQUENCE</scope>
    <source>
        <strain evidence="3">ACDP 22-00165</strain>
    </source>
</reference>
<evidence type="ECO:0000259" key="2">
    <source>
        <dbReference type="PROSITE" id="PS50011"/>
    </source>
</evidence>
<dbReference type="InterPro" id="IPR000719">
    <property type="entry name" value="Prot_kinase_dom"/>
</dbReference>
<accession>A0AAU0K740</accession>
<evidence type="ECO:0000256" key="1">
    <source>
        <dbReference type="SAM" id="MobiDB-lite"/>
    </source>
</evidence>
<dbReference type="Pfam" id="PF00069">
    <property type="entry name" value="Pkinase"/>
    <property type="match status" value="1"/>
</dbReference>
<sequence length="369" mass="40954">MDDSSSQDQRYEDAVETQAECACGSCDDDERGGRRSGASSAPLYGADSEDKNGEESSDEDERPQELTRPLSGAAAIAALQYDILSVLTPGSEGSVYVCIRHGDATRTKVVVKVGNKGMTEKEVKVLRALNHSSIIKVLHAFRLRSWVCMAMPMYKCDLYTYIDTTALSTKQALRIEQCLLDALAYLHDCGIMHRDVKTENILLNNPEQACLADFGAACKMDAPHHVPKYYGWSGTLETNSPELLAMDPYNYKTDVWSAGLVLLEMAVKSMNLFGNRAHKGASAHLRSIIKTLQVHSVEFPKAPNSNLCRNFEQYASKTRVPYTVPNALRDFNMSADVEYAVCKMLTFDQDRRISAKEALALPLFTQQQQ</sequence>
<feature type="region of interest" description="Disordered" evidence="1">
    <location>
        <begin position="1"/>
        <end position="66"/>
    </location>
</feature>
<evidence type="ECO:0000313" key="3">
    <source>
        <dbReference type="EMBL" id="WOL23358.1"/>
    </source>
</evidence>
<protein>
    <submittedName>
        <fullName evidence="3">Protein kinase domain</fullName>
    </submittedName>
</protein>
<dbReference type="PROSITE" id="PS00108">
    <property type="entry name" value="PROTEIN_KINASE_ST"/>
    <property type="match status" value="1"/>
</dbReference>
<dbReference type="SMART" id="SM00220">
    <property type="entry name" value="S_TKc"/>
    <property type="match status" value="1"/>
</dbReference>
<feature type="domain" description="Protein kinase" evidence="2">
    <location>
        <begin position="81"/>
        <end position="364"/>
    </location>
</feature>
<dbReference type="PROSITE" id="PS50011">
    <property type="entry name" value="PROTEIN_KINASE_DOM"/>
    <property type="match status" value="1"/>
</dbReference>
<dbReference type="CDD" id="cd00180">
    <property type="entry name" value="PKc"/>
    <property type="match status" value="1"/>
</dbReference>
<dbReference type="PANTHER" id="PTHR44167:SF24">
    <property type="entry name" value="SERINE_THREONINE-PROTEIN KINASE CHK2"/>
    <property type="match status" value="1"/>
</dbReference>
<keyword evidence="3" id="KW-0418">Kinase</keyword>
<dbReference type="InterPro" id="IPR008271">
    <property type="entry name" value="Ser/Thr_kinase_AS"/>
</dbReference>
<organism evidence="3">
    <name type="scientific">Anatid alphaherpesvirus 2</name>
    <dbReference type="NCBI Taxonomy" id="3080522"/>
    <lineage>
        <taxon>Viruses</taxon>
        <taxon>Duplodnaviria</taxon>
        <taxon>Heunggongvirae</taxon>
        <taxon>Peploviricota</taxon>
        <taxon>Herviviricetes</taxon>
        <taxon>Herpesvirales</taxon>
        <taxon>Orthoherpesviridae</taxon>
        <taxon>Alphaherpesvirinae</taxon>
    </lineage>
</organism>